<reference evidence="1" key="1">
    <citation type="submission" date="2020-07" db="EMBL/GenBank/DDBJ databases">
        <title>Methanobacterium. sp. MethCan genome.</title>
        <authorList>
            <person name="Postec A."/>
            <person name="Quemeneur M."/>
        </authorList>
    </citation>
    <scope>NUCLEOTIDE SEQUENCE</scope>
    <source>
        <strain evidence="1">MethCAN</strain>
    </source>
</reference>
<proteinExistence type="predicted"/>
<sequence length="138" mass="15901">MKSMAIESDMESKQKMILGLFWTTRKTIRTEGCAPLRINKITTSTSEFEPEGRKLLKLTDEIMEDILENMEKGSKVKFDLTMGGEKLEAVISDDFFSINATKTPDLEDDIIGKMEHEMQRETPDFCKTFIPRVFPQKK</sequence>
<dbReference type="EMBL" id="CP058560">
    <property type="protein sequence ID" value="QUH24054.1"/>
    <property type="molecule type" value="Genomic_DNA"/>
</dbReference>
<gene>
    <name evidence="1" type="ORF">HYG87_09950</name>
</gene>
<name>A0A8T8K674_9EURY</name>
<evidence type="ECO:0000313" key="1">
    <source>
        <dbReference type="EMBL" id="QUH24054.1"/>
    </source>
</evidence>
<keyword evidence="2" id="KW-1185">Reference proteome</keyword>
<dbReference type="OrthoDB" id="81109at2157"/>
<organism evidence="1 2">
    <name type="scientific">Methanobacterium alkalithermotolerans</name>
    <dbReference type="NCBI Taxonomy" id="2731220"/>
    <lineage>
        <taxon>Archaea</taxon>
        <taxon>Methanobacteriati</taxon>
        <taxon>Methanobacteriota</taxon>
        <taxon>Methanomada group</taxon>
        <taxon>Methanobacteria</taxon>
        <taxon>Methanobacteriales</taxon>
        <taxon>Methanobacteriaceae</taxon>
        <taxon>Methanobacterium</taxon>
    </lineage>
</organism>
<evidence type="ECO:0000313" key="2">
    <source>
        <dbReference type="Proteomes" id="UP000681041"/>
    </source>
</evidence>
<accession>A0A8T8K674</accession>
<dbReference type="Proteomes" id="UP000681041">
    <property type="component" value="Chromosome"/>
</dbReference>
<dbReference type="AlphaFoldDB" id="A0A8T8K674"/>
<protein>
    <submittedName>
        <fullName evidence="1">Uncharacterized protein</fullName>
    </submittedName>
</protein>
<dbReference type="KEGG" id="meme:HYG87_09950"/>